<keyword evidence="1" id="KW-0472">Membrane</keyword>
<proteinExistence type="predicted"/>
<dbReference type="OrthoDB" id="1859518at2"/>
<dbReference type="GeneID" id="72465084"/>
<sequence length="55" mass="5932">MDNLPTIAITEEMLKPLVEGVVANVGVILPIGLGLFAIFLGIRIIPGLISRFVRM</sequence>
<keyword evidence="1" id="KW-0812">Transmembrane</keyword>
<protein>
    <submittedName>
        <fullName evidence="2">Uncharacterized protein</fullName>
    </submittedName>
</protein>
<evidence type="ECO:0000313" key="2">
    <source>
        <dbReference type="EMBL" id="CUP25373.1"/>
    </source>
</evidence>
<dbReference type="EMBL" id="CZBE01000001">
    <property type="protein sequence ID" value="CUP25373.1"/>
    <property type="molecule type" value="Genomic_DNA"/>
</dbReference>
<reference evidence="2 3" key="1">
    <citation type="submission" date="2015-09" db="EMBL/GenBank/DDBJ databases">
        <authorList>
            <consortium name="Pathogen Informatics"/>
        </authorList>
    </citation>
    <scope>NUCLEOTIDE SEQUENCE [LARGE SCALE GENOMIC DNA]</scope>
    <source>
        <strain evidence="2 3">2789STDY5834939</strain>
    </source>
</reference>
<gene>
    <name evidence="2" type="ORF">ERS852551_00240</name>
</gene>
<dbReference type="AlphaFoldDB" id="A0A174LMP0"/>
<dbReference type="RefSeq" id="WP_156333615.1">
    <property type="nucleotide sequence ID" value="NZ_CABIWA010000031.1"/>
</dbReference>
<dbReference type="Proteomes" id="UP000095765">
    <property type="component" value="Unassembled WGS sequence"/>
</dbReference>
<accession>A0A174LMP0</accession>
<keyword evidence="1" id="KW-1133">Transmembrane helix</keyword>
<organism evidence="2 3">
    <name type="scientific">Anaerotruncus colihominis</name>
    <dbReference type="NCBI Taxonomy" id="169435"/>
    <lineage>
        <taxon>Bacteria</taxon>
        <taxon>Bacillati</taxon>
        <taxon>Bacillota</taxon>
        <taxon>Clostridia</taxon>
        <taxon>Eubacteriales</taxon>
        <taxon>Oscillospiraceae</taxon>
        <taxon>Anaerotruncus</taxon>
    </lineage>
</organism>
<evidence type="ECO:0000256" key="1">
    <source>
        <dbReference type="SAM" id="Phobius"/>
    </source>
</evidence>
<feature type="transmembrane region" description="Helical" evidence="1">
    <location>
        <begin position="20"/>
        <end position="45"/>
    </location>
</feature>
<evidence type="ECO:0000313" key="3">
    <source>
        <dbReference type="Proteomes" id="UP000095765"/>
    </source>
</evidence>
<name>A0A174LMP0_9FIRM</name>